<dbReference type="InterPro" id="IPR022409">
    <property type="entry name" value="PKD/Chitinase_dom"/>
</dbReference>
<dbReference type="SUPFAM" id="SSF82171">
    <property type="entry name" value="DPP6 N-terminal domain-like"/>
    <property type="match status" value="1"/>
</dbReference>
<comment type="caution">
    <text evidence="8">The sequence shown here is derived from an EMBL/GenBank/DDBJ whole genome shotgun (WGS) entry which is preliminary data.</text>
</comment>
<dbReference type="PANTHER" id="PTHR46730">
    <property type="entry name" value="POLYCYSTIN-1"/>
    <property type="match status" value="1"/>
</dbReference>
<proteinExistence type="predicted"/>
<evidence type="ECO:0000313" key="9">
    <source>
        <dbReference type="Proteomes" id="UP001596087"/>
    </source>
</evidence>
<dbReference type="EMBL" id="JBHSKD010000012">
    <property type="protein sequence ID" value="MFC5177604.1"/>
    <property type="molecule type" value="Genomic_DNA"/>
</dbReference>
<dbReference type="InterPro" id="IPR013783">
    <property type="entry name" value="Ig-like_fold"/>
</dbReference>
<keyword evidence="3" id="KW-0677">Repeat</keyword>
<reference evidence="9" key="1">
    <citation type="journal article" date="2019" name="Int. J. Syst. Evol. Microbiol.">
        <title>The Global Catalogue of Microorganisms (GCM) 10K type strain sequencing project: providing services to taxonomists for standard genome sequencing and annotation.</title>
        <authorList>
            <consortium name="The Broad Institute Genomics Platform"/>
            <consortium name="The Broad Institute Genome Sequencing Center for Infectious Disease"/>
            <person name="Wu L."/>
            <person name="Ma J."/>
        </authorList>
    </citation>
    <scope>NUCLEOTIDE SEQUENCE [LARGE SCALE GENOMIC DNA]</scope>
    <source>
        <strain evidence="9">DFY41</strain>
    </source>
</reference>
<gene>
    <name evidence="8" type="ORF">ACFPGP_13050</name>
</gene>
<evidence type="ECO:0000256" key="2">
    <source>
        <dbReference type="ARBA" id="ARBA00022692"/>
    </source>
</evidence>
<keyword evidence="5" id="KW-0472">Membrane</keyword>
<dbReference type="PROSITE" id="PS50093">
    <property type="entry name" value="PKD"/>
    <property type="match status" value="4"/>
</dbReference>
<evidence type="ECO:0000256" key="1">
    <source>
        <dbReference type="ARBA" id="ARBA00004141"/>
    </source>
</evidence>
<feature type="domain" description="PKD" evidence="7">
    <location>
        <begin position="930"/>
        <end position="997"/>
    </location>
</feature>
<dbReference type="Gene3D" id="2.60.40.10">
    <property type="entry name" value="Immunoglobulins"/>
    <property type="match status" value="4"/>
</dbReference>
<dbReference type="InterPro" id="IPR000601">
    <property type="entry name" value="PKD_dom"/>
</dbReference>
<keyword evidence="6" id="KW-0732">Signal</keyword>
<keyword evidence="9" id="KW-1185">Reference proteome</keyword>
<feature type="signal peptide" evidence="6">
    <location>
        <begin position="1"/>
        <end position="29"/>
    </location>
</feature>
<dbReference type="CDD" id="cd00146">
    <property type="entry name" value="PKD"/>
    <property type="match status" value="4"/>
</dbReference>
<evidence type="ECO:0000313" key="8">
    <source>
        <dbReference type="EMBL" id="MFC5177604.1"/>
    </source>
</evidence>
<feature type="chain" id="PRO_5047185795" evidence="6">
    <location>
        <begin position="30"/>
        <end position="1609"/>
    </location>
</feature>
<feature type="domain" description="PKD" evidence="7">
    <location>
        <begin position="1312"/>
        <end position="1393"/>
    </location>
</feature>
<keyword evidence="2" id="KW-0812">Transmembrane</keyword>
<dbReference type="InterPro" id="IPR035986">
    <property type="entry name" value="PKD_dom_sf"/>
</dbReference>
<dbReference type="PANTHER" id="PTHR46730:SF1">
    <property type="entry name" value="PLAT DOMAIN-CONTAINING PROTEIN"/>
    <property type="match status" value="1"/>
</dbReference>
<evidence type="ECO:0000256" key="5">
    <source>
        <dbReference type="ARBA" id="ARBA00023136"/>
    </source>
</evidence>
<organism evidence="8 9">
    <name type="scientific">Nocardioides taihuensis</name>
    <dbReference type="NCBI Taxonomy" id="1835606"/>
    <lineage>
        <taxon>Bacteria</taxon>
        <taxon>Bacillati</taxon>
        <taxon>Actinomycetota</taxon>
        <taxon>Actinomycetes</taxon>
        <taxon>Propionibacteriales</taxon>
        <taxon>Nocardioidaceae</taxon>
        <taxon>Nocardioides</taxon>
    </lineage>
</organism>
<protein>
    <submittedName>
        <fullName evidence="8">PKD domain-containing protein</fullName>
    </submittedName>
</protein>
<evidence type="ECO:0000256" key="3">
    <source>
        <dbReference type="ARBA" id="ARBA00022737"/>
    </source>
</evidence>
<evidence type="ECO:0000256" key="4">
    <source>
        <dbReference type="ARBA" id="ARBA00022989"/>
    </source>
</evidence>
<sequence length="1609" mass="165707">MRTRLLLAITAGLAVVSQVVGLTLTSAEAAVPPGATVAAAAAPAADRMPGDVPSKKTPWVLDGGVYKIIQVGNTMIAGGNFTQVADPMGGTTTYARQNIVAWDVTTGLVSQTFNPTVDGEVQQLLPGPTADTVYVAGDFTKINGKGPNHLQLLNVNTGQAVSSFKPPATNGGIETMELLPDNRLFIGGFFTKIGGVAHGQLATLDATTGALTPFMDITVAGHHNTGTGAKAPIGIRESGVTPAGDRMIVVGNFTSVGGLARDQIVMLDLTGPTAAVSTTWYTTGYTPICSPGAFDSYMRDVEMSPDGSFFVVGTTGGPHTGTLCDTAARFETYAVGTTLTPTWTDTSGGDTMWGVEITQSAVYVGGHMRWMNNPNGSDRAAQGAVPRPGLVALDPQTGIPLKWNPGRNPRGVSAYEIYETPDGVWVVSDTMWIGDRRYHRERIAFFPYSEGYNTASKTAGALPGNVYVGAPQAASNVLYRVNAGGAAIPSIDGGPDWLSDNGSTSPYHNTGSTTATYSALTAASLVNVPSSTPLGIWTQERNDPTGGNEMQWTFPVAAGTNTQVRLYFASRSTTTRRFNVLIDGVTKLSNYDPNVDPGVNKGTMQAFDITSDGTVNIDFTHVTGNPEVNAIELINNSIASNATTASVVSFDGSSVASQSSVSTGTFDWTNVRNAVMVGHTLFYGQSDGMLYRRSFDGQSFGDPVAVNPYLDPLWSTVETGSGPVGQTYAGVLPTWYTQLPSVTGMFYANGRIYYTRSGQNSLYWRWFSPDSGIIGGIENTVTGGNITWSSTRGMFLDGSTLYVVSSTNGQLLKIGFVNGAPTGTSSVADSTIDWRGRAVFLASVLPNVAPTAAFTADCTGISCTFDGTGSSDSDGSIQSYEWTFSDGDEAGGPTPQKDFAATGTYDATLTVTDDGGLTSSVTHQVSVVKPNVPPTATFSTHCDYLDCSFDATASSDSDGTIAGYAWDFGDGQTGTGSATQHVFDKPGTYDITLTVTDDQDATGGRTTTQVVVGAPAPSTVSYVGGAVNQSNTATPNVTTPSTVAAGDRLIMALSLNATNRVLSDPTGVTGWTVLGTTTTGGMQTRVYSKIATAADAGKKVTVTLDLAAKYTMTVADYAGVRTGTLVTADFAETVNRADHPSPTVDAPAGAWVVSYWADKSSATTGFALPASVTGRQALCSTGTGHVCSTLADSGGSVPTGQYDGPVATADSSSANATSWSIILRTIEPNQAPTAAFSFTCDGTVCDFDGTGSSDPDGSVVSWAWDFGDGATATGATSSHDFGTTGTRDVTLTVTDDESTTGSLVVPVSVTRHNAAPTASFTTSCTFLACTFDASASGDTDGTVASYDWDFGDGATQTTTDPAASHSYDPGGSYTVTLTVTDNDGGTGTATRSVSPVAVRPIALVGSSVNQGNTTTPNVVVPAGTQAGDRLVLVLSVNNTTSTVAVGGNSGVTGLDLLDSATGGTMRTFVYSKTAAASDAGKTVRFSLDVGAKYTLTAAVYSGDMLAPQLTKASETVATTSHSTPTLDAAAGDWALSYWADKSSTTTGYTLPDGVTKLQASCGSSTGHVCSVLADSGGPVAAGSYGGLTATADAASGNATMWTVLLRQAG</sequence>
<dbReference type="Gene3D" id="2.60.120.430">
    <property type="entry name" value="Galactose-binding lectin"/>
    <property type="match status" value="1"/>
</dbReference>
<dbReference type="SMART" id="SM00089">
    <property type="entry name" value="PKD"/>
    <property type="match status" value="4"/>
</dbReference>
<feature type="domain" description="PKD" evidence="7">
    <location>
        <begin position="1247"/>
        <end position="1310"/>
    </location>
</feature>
<comment type="subcellular location">
    <subcellularLocation>
        <location evidence="1">Membrane</location>
        <topology evidence="1">Multi-pass membrane protein</topology>
    </subcellularLocation>
</comment>
<evidence type="ECO:0000256" key="6">
    <source>
        <dbReference type="SAM" id="SignalP"/>
    </source>
</evidence>
<name>A0ABW0BJU9_9ACTN</name>
<dbReference type="RefSeq" id="WP_378590758.1">
    <property type="nucleotide sequence ID" value="NZ_JBHSKD010000012.1"/>
</dbReference>
<keyword evidence="4" id="KW-1133">Transmembrane helix</keyword>
<dbReference type="Proteomes" id="UP001596087">
    <property type="component" value="Unassembled WGS sequence"/>
</dbReference>
<dbReference type="Pfam" id="PF18911">
    <property type="entry name" value="PKD_4"/>
    <property type="match status" value="4"/>
</dbReference>
<accession>A0ABW0BJU9</accession>
<dbReference type="SUPFAM" id="SSF49299">
    <property type="entry name" value="PKD domain"/>
    <property type="match status" value="4"/>
</dbReference>
<evidence type="ECO:0000259" key="7">
    <source>
        <dbReference type="PROSITE" id="PS50093"/>
    </source>
</evidence>
<feature type="domain" description="PKD" evidence="7">
    <location>
        <begin position="846"/>
        <end position="927"/>
    </location>
</feature>